<gene>
    <name evidence="1" type="ORF">DFR67_102280</name>
</gene>
<evidence type="ECO:0000313" key="2">
    <source>
        <dbReference type="Proteomes" id="UP000247591"/>
    </source>
</evidence>
<organism evidence="1 2">
    <name type="scientific">Williamsia limnetica</name>
    <dbReference type="NCBI Taxonomy" id="882452"/>
    <lineage>
        <taxon>Bacteria</taxon>
        <taxon>Bacillati</taxon>
        <taxon>Actinomycetota</taxon>
        <taxon>Actinomycetes</taxon>
        <taxon>Mycobacteriales</taxon>
        <taxon>Nocardiaceae</taxon>
        <taxon>Williamsia</taxon>
    </lineage>
</organism>
<proteinExistence type="predicted"/>
<keyword evidence="2" id="KW-1185">Reference proteome</keyword>
<reference evidence="1 2" key="1">
    <citation type="submission" date="2018-06" db="EMBL/GenBank/DDBJ databases">
        <title>Genomic Encyclopedia of Type Strains, Phase IV (KMG-IV): sequencing the most valuable type-strain genomes for metagenomic binning, comparative biology and taxonomic classification.</title>
        <authorList>
            <person name="Goeker M."/>
        </authorList>
    </citation>
    <scope>NUCLEOTIDE SEQUENCE [LARGE SCALE GENOMIC DNA]</scope>
    <source>
        <strain evidence="1 2">DSM 45521</strain>
    </source>
</reference>
<dbReference type="EMBL" id="QJSP01000002">
    <property type="protein sequence ID" value="PYE20142.1"/>
    <property type="molecule type" value="Genomic_DNA"/>
</dbReference>
<accession>A0A318RT54</accession>
<comment type="caution">
    <text evidence="1">The sequence shown here is derived from an EMBL/GenBank/DDBJ whole genome shotgun (WGS) entry which is preliminary data.</text>
</comment>
<evidence type="ECO:0000313" key="1">
    <source>
        <dbReference type="EMBL" id="PYE20142.1"/>
    </source>
</evidence>
<dbReference type="Proteomes" id="UP000247591">
    <property type="component" value="Unassembled WGS sequence"/>
</dbReference>
<dbReference type="AlphaFoldDB" id="A0A318RT54"/>
<protein>
    <submittedName>
        <fullName evidence="1">Uncharacterized protein</fullName>
    </submittedName>
</protein>
<sequence>MVSNSVNQYPLHRIHCNPWNQVDFNGFENAELTCTARIFNVARRKDTTMTSTFEIDFLEILTFLMGMMTG</sequence>
<name>A0A318RT54_WILLI</name>